<feature type="region of interest" description="Disordered" evidence="1">
    <location>
        <begin position="1"/>
        <end position="47"/>
    </location>
</feature>
<keyword evidence="3" id="KW-1185">Reference proteome</keyword>
<dbReference type="NCBIfam" id="NF040908">
    <property type="entry name" value="CPC_1213_fam"/>
    <property type="match status" value="1"/>
</dbReference>
<evidence type="ECO:0000313" key="3">
    <source>
        <dbReference type="Proteomes" id="UP001208567"/>
    </source>
</evidence>
<dbReference type="InterPro" id="IPR053788">
    <property type="entry name" value="CPC_1213-like"/>
</dbReference>
<protein>
    <submittedName>
        <fullName evidence="2">Uncharacterized protein</fullName>
    </submittedName>
</protein>
<accession>A0ABQ5NAC6</accession>
<comment type="caution">
    <text evidence="2">The sequence shown here is derived from an EMBL/GenBank/DDBJ whole genome shotgun (WGS) entry which is preliminary data.</text>
</comment>
<dbReference type="EMBL" id="BRXR01000001">
    <property type="protein sequence ID" value="GLC32168.1"/>
    <property type="molecule type" value="Genomic_DNA"/>
</dbReference>
<gene>
    <name evidence="2" type="ORF">bsdE14_35780</name>
</gene>
<sequence>MSNNKMKNTPENRKENGEFKKKNIKHNPSAESTRAVFNKPSIYEEID</sequence>
<evidence type="ECO:0000313" key="2">
    <source>
        <dbReference type="EMBL" id="GLC32168.1"/>
    </source>
</evidence>
<proteinExistence type="predicted"/>
<evidence type="ECO:0000256" key="1">
    <source>
        <dbReference type="SAM" id="MobiDB-lite"/>
    </source>
</evidence>
<feature type="compositionally biased region" description="Basic and acidic residues" evidence="1">
    <location>
        <begin position="8"/>
        <end position="21"/>
    </location>
</feature>
<dbReference type="Proteomes" id="UP001208567">
    <property type="component" value="Unassembled WGS sequence"/>
</dbReference>
<organism evidence="2 3">
    <name type="scientific">Clostridium omnivorum</name>
    <dbReference type="NCBI Taxonomy" id="1604902"/>
    <lineage>
        <taxon>Bacteria</taxon>
        <taxon>Bacillati</taxon>
        <taxon>Bacillota</taxon>
        <taxon>Clostridia</taxon>
        <taxon>Eubacteriales</taxon>
        <taxon>Clostridiaceae</taxon>
        <taxon>Clostridium</taxon>
    </lineage>
</organism>
<name>A0ABQ5NAC6_9CLOT</name>
<reference evidence="2 3" key="1">
    <citation type="journal article" date="2024" name="Int. J. Syst. Evol. Microbiol.">
        <title>Clostridium omnivorum sp. nov., isolated from anoxic soil under the treatment of reductive soil disinfestation.</title>
        <authorList>
            <person name="Ueki A."/>
            <person name="Tonouchi A."/>
            <person name="Kaku N."/>
            <person name="Honma S."/>
            <person name="Ueki K."/>
        </authorList>
    </citation>
    <scope>NUCLEOTIDE SEQUENCE [LARGE SCALE GENOMIC DNA]</scope>
    <source>
        <strain evidence="2 3">E14</strain>
    </source>
</reference>